<dbReference type="Gene3D" id="3.10.105.10">
    <property type="entry name" value="Dipeptide-binding Protein, Domain 3"/>
    <property type="match status" value="1"/>
</dbReference>
<dbReference type="GO" id="GO:1904680">
    <property type="term" value="F:peptide transmembrane transporter activity"/>
    <property type="evidence" value="ECO:0007669"/>
    <property type="project" value="TreeGrafter"/>
</dbReference>
<feature type="chain" id="PRO_5042033882" evidence="5">
    <location>
        <begin position="24"/>
        <end position="544"/>
    </location>
</feature>
<evidence type="ECO:0000256" key="3">
    <source>
        <dbReference type="ARBA" id="ARBA00022448"/>
    </source>
</evidence>
<dbReference type="InterPro" id="IPR039424">
    <property type="entry name" value="SBP_5"/>
</dbReference>
<evidence type="ECO:0000256" key="5">
    <source>
        <dbReference type="SAM" id="SignalP"/>
    </source>
</evidence>
<keyword evidence="4 5" id="KW-0732">Signal</keyword>
<evidence type="ECO:0000313" key="8">
    <source>
        <dbReference type="Proteomes" id="UP001208131"/>
    </source>
</evidence>
<dbReference type="PANTHER" id="PTHR30290">
    <property type="entry name" value="PERIPLASMIC BINDING COMPONENT OF ABC TRANSPORTER"/>
    <property type="match status" value="1"/>
</dbReference>
<protein>
    <submittedName>
        <fullName evidence="7">ABC transporter substrate-binding protein</fullName>
    </submittedName>
</protein>
<name>A0AAE3IGK5_9FIRM</name>
<dbReference type="PIRSF" id="PIRSF002741">
    <property type="entry name" value="MppA"/>
    <property type="match status" value="1"/>
</dbReference>
<feature type="domain" description="Solute-binding protein family 5" evidence="6">
    <location>
        <begin position="87"/>
        <end position="458"/>
    </location>
</feature>
<dbReference type="GO" id="GO:0030313">
    <property type="term" value="C:cell envelope"/>
    <property type="evidence" value="ECO:0007669"/>
    <property type="project" value="UniProtKB-SubCell"/>
</dbReference>
<organism evidence="7 8">
    <name type="scientific">Hominimerdicola aceti</name>
    <dbReference type="NCBI Taxonomy" id="2981726"/>
    <lineage>
        <taxon>Bacteria</taxon>
        <taxon>Bacillati</taxon>
        <taxon>Bacillota</taxon>
        <taxon>Clostridia</taxon>
        <taxon>Eubacteriales</taxon>
        <taxon>Oscillospiraceae</taxon>
        <taxon>Hominimerdicola</taxon>
    </lineage>
</organism>
<dbReference type="InterPro" id="IPR030678">
    <property type="entry name" value="Peptide/Ni-bd"/>
</dbReference>
<keyword evidence="8" id="KW-1185">Reference proteome</keyword>
<dbReference type="RefSeq" id="WP_195220762.1">
    <property type="nucleotide sequence ID" value="NZ_JAOQJZ010000005.1"/>
</dbReference>
<gene>
    <name evidence="7" type="ORF">OCV57_06145</name>
</gene>
<dbReference type="AlphaFoldDB" id="A0AAE3IGK5"/>
<dbReference type="GO" id="GO:0015833">
    <property type="term" value="P:peptide transport"/>
    <property type="evidence" value="ECO:0007669"/>
    <property type="project" value="TreeGrafter"/>
</dbReference>
<dbReference type="InterPro" id="IPR000914">
    <property type="entry name" value="SBP_5_dom"/>
</dbReference>
<proteinExistence type="inferred from homology"/>
<comment type="similarity">
    <text evidence="2">Belongs to the bacterial solute-binding protein 5 family.</text>
</comment>
<keyword evidence="3" id="KW-0813">Transport</keyword>
<dbReference type="CDD" id="cd00995">
    <property type="entry name" value="PBP2_NikA_DppA_OppA_like"/>
    <property type="match status" value="1"/>
</dbReference>
<evidence type="ECO:0000256" key="2">
    <source>
        <dbReference type="ARBA" id="ARBA00005695"/>
    </source>
</evidence>
<dbReference type="GO" id="GO:0042597">
    <property type="term" value="C:periplasmic space"/>
    <property type="evidence" value="ECO:0007669"/>
    <property type="project" value="UniProtKB-ARBA"/>
</dbReference>
<dbReference type="Pfam" id="PF00496">
    <property type="entry name" value="SBP_bac_5"/>
    <property type="match status" value="1"/>
</dbReference>
<evidence type="ECO:0000259" key="6">
    <source>
        <dbReference type="Pfam" id="PF00496"/>
    </source>
</evidence>
<evidence type="ECO:0000256" key="1">
    <source>
        <dbReference type="ARBA" id="ARBA00004196"/>
    </source>
</evidence>
<feature type="signal peptide" evidence="5">
    <location>
        <begin position="1"/>
        <end position="23"/>
    </location>
</feature>
<dbReference type="Proteomes" id="UP001208131">
    <property type="component" value="Unassembled WGS sequence"/>
</dbReference>
<accession>A0AAE3IGK5</accession>
<dbReference type="GO" id="GO:0043190">
    <property type="term" value="C:ATP-binding cassette (ABC) transporter complex"/>
    <property type="evidence" value="ECO:0007669"/>
    <property type="project" value="InterPro"/>
</dbReference>
<reference evidence="7 8" key="1">
    <citation type="journal article" date="2021" name="ISME Commun">
        <title>Automated analysis of genomic sequences facilitates high-throughput and comprehensive description of bacteria.</title>
        <authorList>
            <person name="Hitch T.C.A."/>
        </authorList>
    </citation>
    <scope>NUCLEOTIDE SEQUENCE [LARGE SCALE GENOMIC DNA]</scope>
    <source>
        <strain evidence="7 8">Sanger_31</strain>
    </source>
</reference>
<evidence type="ECO:0000313" key="7">
    <source>
        <dbReference type="EMBL" id="MCU6705505.1"/>
    </source>
</evidence>
<sequence length="544" mass="60283">MKKFSRKIAAAAALAITVSSCMTGCFNNTGSGSGSGSSGGNSETVLRVGYTQEPSSFDPADFTIVAATLTGYDCYDTLLNFSHDGTTVEPALAESWEQVDDTTYTYKIRQGVKFSDGNEMTMDDVLYSLNRVTEDNYYMSYLFANVDSFEADNDTWTLTVHLKQPDSSWQYVPATSACTIVEKSVTEEQGDKYGTADGKTVGTGPYKLSSWSSGSEIVLEKNENWWGDPDTLDIDKVEYYVIEDESALALAAKGGQIDFVEGMSNSVMSVYQSCQNFNILSCEGTTSNYIAFNTASKPFDDEWARKAVAYCIDRSQITTTIGGDYAKQSAVVPMSESMMYMDKDKWDSTIAESDVYTQDYDKVKECLAKSKYPDGFEFDFYTTSQTQKQAELLKSMVDASGAITMNLVEVPDSDIFSYMFGYKTKDNGERYYNAVGTYMMSDFLDPMGMLKTLYAGSNACEGGTNETLWTSTEADGLLDKAAQTTDDAEKMGYYTDAYKIFADECPYLGLYTSSDVYAVSDKFTYDPSPMFWYNFSYADVHVAK</sequence>
<dbReference type="PROSITE" id="PS51257">
    <property type="entry name" value="PROKAR_LIPOPROTEIN"/>
    <property type="match status" value="1"/>
</dbReference>
<comment type="caution">
    <text evidence="7">The sequence shown here is derived from an EMBL/GenBank/DDBJ whole genome shotgun (WGS) entry which is preliminary data.</text>
</comment>
<dbReference type="Gene3D" id="3.40.190.10">
    <property type="entry name" value="Periplasmic binding protein-like II"/>
    <property type="match status" value="1"/>
</dbReference>
<dbReference type="SUPFAM" id="SSF53850">
    <property type="entry name" value="Periplasmic binding protein-like II"/>
    <property type="match status" value="1"/>
</dbReference>
<dbReference type="EMBL" id="JAOQJZ010000005">
    <property type="protein sequence ID" value="MCU6705505.1"/>
    <property type="molecule type" value="Genomic_DNA"/>
</dbReference>
<dbReference type="PANTHER" id="PTHR30290:SF10">
    <property type="entry name" value="PERIPLASMIC OLIGOPEPTIDE-BINDING PROTEIN-RELATED"/>
    <property type="match status" value="1"/>
</dbReference>
<comment type="subcellular location">
    <subcellularLocation>
        <location evidence="1">Cell envelope</location>
    </subcellularLocation>
</comment>
<evidence type="ECO:0000256" key="4">
    <source>
        <dbReference type="ARBA" id="ARBA00022729"/>
    </source>
</evidence>